<sequence length="322" mass="34296">MAETDLSPAPRTSTADTAPGNASAGRPTTATAATTPPRRRRAPRTPGRHGGNRPLRVILRLAVIVYLFFLVVWPVSLVVLRTFAPVGDTGGWDAFVTRISDPAFLYAFGLTFTAALWAVGLNAVFGLGISLLLVRYSFPGRRLLSALVDLPMSVSPVVVGLALVLAYSSNQGRFGPLLQSLDWQIVFSTPGIVLATTFVSLPLVIREIVPVLEEIGTEQELAARSLGAGAVQTFRRITLPAIKWALVYGVVLSLARALGEFGAVKIVSQGASFNGETATLLVANRYGNFDEASAYAAAFLLVLTAITALVVVTILRPKEHRS</sequence>
<evidence type="ECO:0000256" key="1">
    <source>
        <dbReference type="ARBA" id="ARBA00004141"/>
    </source>
</evidence>
<feature type="compositionally biased region" description="Low complexity" evidence="9">
    <location>
        <begin position="24"/>
        <end position="36"/>
    </location>
</feature>
<evidence type="ECO:0000256" key="2">
    <source>
        <dbReference type="ARBA" id="ARBA00011779"/>
    </source>
</evidence>
<dbReference type="InterPro" id="IPR035906">
    <property type="entry name" value="MetI-like_sf"/>
</dbReference>
<dbReference type="PROSITE" id="PS50928">
    <property type="entry name" value="ABC_TM1"/>
    <property type="match status" value="1"/>
</dbReference>
<evidence type="ECO:0000256" key="7">
    <source>
        <dbReference type="ARBA" id="ARBA00023136"/>
    </source>
</evidence>
<keyword evidence="6" id="KW-0764">Sulfate transport</keyword>
<dbReference type="PANTHER" id="PTHR30406:SF1">
    <property type="entry name" value="SULFATE TRANSPORT SYSTEM PERMEASE PROTEIN CYSW"/>
    <property type="match status" value="1"/>
</dbReference>
<comment type="caution">
    <text evidence="12">The sequence shown here is derived from an EMBL/GenBank/DDBJ whole genome shotgun (WGS) entry which is preliminary data.</text>
</comment>
<dbReference type="EMBL" id="JAVALS010000006">
    <property type="protein sequence ID" value="MDP5227547.1"/>
    <property type="molecule type" value="Genomic_DNA"/>
</dbReference>
<evidence type="ECO:0000256" key="10">
    <source>
        <dbReference type="SAM" id="Phobius"/>
    </source>
</evidence>
<dbReference type="RefSeq" id="WP_305996598.1">
    <property type="nucleotide sequence ID" value="NZ_JAVALS010000006.1"/>
</dbReference>
<dbReference type="Pfam" id="PF00528">
    <property type="entry name" value="BPD_transp_1"/>
    <property type="match status" value="1"/>
</dbReference>
<reference evidence="12 13" key="1">
    <citation type="submission" date="2023-08" db="EMBL/GenBank/DDBJ databases">
        <title>Arthrobacter horti sp. nov., isolated from forest soil.</title>
        <authorList>
            <person name="Park M."/>
        </authorList>
    </citation>
    <scope>NUCLEOTIDE SEQUENCE [LARGE SCALE GENOMIC DNA]</scope>
    <source>
        <strain evidence="12 13">YJM1</strain>
    </source>
</reference>
<keyword evidence="7 10" id="KW-0472">Membrane</keyword>
<dbReference type="InterPro" id="IPR000515">
    <property type="entry name" value="MetI-like"/>
</dbReference>
<evidence type="ECO:0000313" key="13">
    <source>
        <dbReference type="Proteomes" id="UP001232725"/>
    </source>
</evidence>
<feature type="transmembrane region" description="Helical" evidence="10">
    <location>
        <begin position="241"/>
        <end position="259"/>
    </location>
</feature>
<evidence type="ECO:0000256" key="9">
    <source>
        <dbReference type="SAM" id="MobiDB-lite"/>
    </source>
</evidence>
<evidence type="ECO:0000256" key="5">
    <source>
        <dbReference type="ARBA" id="ARBA00022989"/>
    </source>
</evidence>
<comment type="subunit">
    <text evidence="2">The complex is composed of two ATP-binding proteins (CysA), two transmembrane proteins (CysT and CysW) and a solute-binding protein (CysP).</text>
</comment>
<name>A0ABT9IPP4_9MICC</name>
<dbReference type="InterPro" id="IPR005667">
    <property type="entry name" value="Sulph_transpt2"/>
</dbReference>
<dbReference type="Proteomes" id="UP001232725">
    <property type="component" value="Unassembled WGS sequence"/>
</dbReference>
<comment type="function">
    <text evidence="8">Part of the ABC transporter complex CysAWTP (TC 3.A.1.6.1) involved in sulfate/thiosulfate import. Probably responsible for the translocation of the substrate across the membrane.</text>
</comment>
<evidence type="ECO:0000256" key="6">
    <source>
        <dbReference type="ARBA" id="ARBA00023032"/>
    </source>
</evidence>
<feature type="transmembrane region" description="Helical" evidence="10">
    <location>
        <begin position="294"/>
        <end position="315"/>
    </location>
</feature>
<feature type="transmembrane region" description="Helical" evidence="10">
    <location>
        <begin position="104"/>
        <end position="134"/>
    </location>
</feature>
<keyword evidence="5 10" id="KW-1133">Transmembrane helix</keyword>
<keyword evidence="3" id="KW-0813">Transport</keyword>
<accession>A0ABT9IPP4</accession>
<keyword evidence="4 10" id="KW-0812">Transmembrane</keyword>
<dbReference type="SUPFAM" id="SSF161098">
    <property type="entry name" value="MetI-like"/>
    <property type="match status" value="1"/>
</dbReference>
<feature type="transmembrane region" description="Helical" evidence="10">
    <location>
        <begin position="146"/>
        <end position="165"/>
    </location>
</feature>
<feature type="domain" description="ABC transmembrane type-1" evidence="11">
    <location>
        <begin position="108"/>
        <end position="312"/>
    </location>
</feature>
<proteinExistence type="predicted"/>
<evidence type="ECO:0000313" key="12">
    <source>
        <dbReference type="EMBL" id="MDP5227547.1"/>
    </source>
</evidence>
<dbReference type="Gene3D" id="1.10.3720.10">
    <property type="entry name" value="MetI-like"/>
    <property type="match status" value="1"/>
</dbReference>
<evidence type="ECO:0000256" key="3">
    <source>
        <dbReference type="ARBA" id="ARBA00022448"/>
    </source>
</evidence>
<feature type="compositionally biased region" description="Basic residues" evidence="9">
    <location>
        <begin position="37"/>
        <end position="49"/>
    </location>
</feature>
<keyword evidence="13" id="KW-1185">Reference proteome</keyword>
<evidence type="ECO:0000259" key="11">
    <source>
        <dbReference type="PROSITE" id="PS50928"/>
    </source>
</evidence>
<dbReference type="CDD" id="cd06261">
    <property type="entry name" value="TM_PBP2"/>
    <property type="match status" value="1"/>
</dbReference>
<comment type="subcellular location">
    <subcellularLocation>
        <location evidence="1">Membrane</location>
        <topology evidence="1">Multi-pass membrane protein</topology>
    </subcellularLocation>
</comment>
<feature type="transmembrane region" description="Helical" evidence="10">
    <location>
        <begin position="185"/>
        <end position="205"/>
    </location>
</feature>
<evidence type="ECO:0000256" key="4">
    <source>
        <dbReference type="ARBA" id="ARBA00022692"/>
    </source>
</evidence>
<gene>
    <name evidence="12" type="ORF">Q9R02_10315</name>
</gene>
<protein>
    <submittedName>
        <fullName evidence="12">Sulfate ABC transporter permease subunit</fullName>
    </submittedName>
</protein>
<feature type="region of interest" description="Disordered" evidence="9">
    <location>
        <begin position="1"/>
        <end position="49"/>
    </location>
</feature>
<dbReference type="NCBIfam" id="TIGR00969">
    <property type="entry name" value="3a0106s02"/>
    <property type="match status" value="1"/>
</dbReference>
<dbReference type="PANTHER" id="PTHR30406">
    <property type="entry name" value="SULFATE TRANSPORT SYSTEM PERMEASE PROTEIN"/>
    <property type="match status" value="1"/>
</dbReference>
<feature type="transmembrane region" description="Helical" evidence="10">
    <location>
        <begin position="57"/>
        <end position="84"/>
    </location>
</feature>
<evidence type="ECO:0000256" key="8">
    <source>
        <dbReference type="ARBA" id="ARBA00025323"/>
    </source>
</evidence>
<organism evidence="12 13">
    <name type="scientific">Arthrobacter horti</name>
    <dbReference type="NCBI Taxonomy" id="3068273"/>
    <lineage>
        <taxon>Bacteria</taxon>
        <taxon>Bacillati</taxon>
        <taxon>Actinomycetota</taxon>
        <taxon>Actinomycetes</taxon>
        <taxon>Micrococcales</taxon>
        <taxon>Micrococcaceae</taxon>
        <taxon>Arthrobacter</taxon>
    </lineage>
</organism>